<dbReference type="InterPro" id="IPR001926">
    <property type="entry name" value="TrpB-like_PALP"/>
</dbReference>
<evidence type="ECO:0000259" key="4">
    <source>
        <dbReference type="Pfam" id="PF00291"/>
    </source>
</evidence>
<reference evidence="5" key="1">
    <citation type="journal article" date="2020" name="mSystems">
        <title>Genome- and Community-Level Interaction Insights into Carbon Utilization and Element Cycling Functions of Hydrothermarchaeota in Hydrothermal Sediment.</title>
        <authorList>
            <person name="Zhou Z."/>
            <person name="Liu Y."/>
            <person name="Xu W."/>
            <person name="Pan J."/>
            <person name="Luo Z.H."/>
            <person name="Li M."/>
        </authorList>
    </citation>
    <scope>NUCLEOTIDE SEQUENCE [LARGE SCALE GENOMIC DNA]</scope>
    <source>
        <strain evidence="5">SpSt-116</strain>
    </source>
</reference>
<gene>
    <name evidence="5" type="ORF">ENN26_02970</name>
</gene>
<evidence type="ECO:0000313" key="5">
    <source>
        <dbReference type="EMBL" id="HDP14725.1"/>
    </source>
</evidence>
<keyword evidence="3" id="KW-0456">Lyase</keyword>
<name>A0A7C1GAZ9_9CREN</name>
<dbReference type="Pfam" id="PF00291">
    <property type="entry name" value="PALP"/>
    <property type="match status" value="1"/>
</dbReference>
<dbReference type="GO" id="GO:0006565">
    <property type="term" value="P:L-serine catabolic process"/>
    <property type="evidence" value="ECO:0007669"/>
    <property type="project" value="TreeGrafter"/>
</dbReference>
<proteinExistence type="predicted"/>
<protein>
    <submittedName>
        <fullName evidence="5">Pyridoxal-phosphate dependent enzyme</fullName>
    </submittedName>
</protein>
<comment type="cofactor">
    <cofactor evidence="1">
        <name>pyridoxal 5'-phosphate</name>
        <dbReference type="ChEBI" id="CHEBI:597326"/>
    </cofactor>
</comment>
<sequence length="324" mass="35154">MEEDSSSSKLLLVATPLIRLTSIKKLLGFDGAPVYLKYEGANPTGTHKDRAAISHVREALVNGYDTITVGTCGNYGVAIAYYARRAGVKAVIYVPKGYKHSRVSEMKRYGARVVLVEGPYETAVSLSVEAAKANGWYDANPGSINDHASLDAYSEIAREIVEQLGDAPAAIAIPVGNGTTLVGVYNGFRRMYKAGDTTRIPRIIAASTIHVNQLVYSWLMGSIDPLPVNTYLARETPVNEPLVAIQSLNAKEALMAIYHSEGVAYAYMDDEMVEMSLLLRAVEGVNALPASSSSLLAVRDFLSREQVDGPVVAVITGRWRREKQ</sequence>
<dbReference type="GO" id="GO:0009097">
    <property type="term" value="P:isoleucine biosynthetic process"/>
    <property type="evidence" value="ECO:0007669"/>
    <property type="project" value="TreeGrafter"/>
</dbReference>
<dbReference type="EMBL" id="DSAY01000055">
    <property type="protein sequence ID" value="HDP14725.1"/>
    <property type="molecule type" value="Genomic_DNA"/>
</dbReference>
<dbReference type="GO" id="GO:0004794">
    <property type="term" value="F:threonine deaminase activity"/>
    <property type="evidence" value="ECO:0007669"/>
    <property type="project" value="TreeGrafter"/>
</dbReference>
<dbReference type="Gene3D" id="3.40.50.1100">
    <property type="match status" value="2"/>
</dbReference>
<dbReference type="PANTHER" id="PTHR48078:SF6">
    <property type="entry name" value="L-THREONINE DEHYDRATASE CATABOLIC TDCB"/>
    <property type="match status" value="1"/>
</dbReference>
<dbReference type="GO" id="GO:0003941">
    <property type="term" value="F:L-serine ammonia-lyase activity"/>
    <property type="evidence" value="ECO:0007669"/>
    <property type="project" value="TreeGrafter"/>
</dbReference>
<dbReference type="PANTHER" id="PTHR48078">
    <property type="entry name" value="THREONINE DEHYDRATASE, MITOCHONDRIAL-RELATED"/>
    <property type="match status" value="1"/>
</dbReference>
<comment type="caution">
    <text evidence="5">The sequence shown here is derived from an EMBL/GenBank/DDBJ whole genome shotgun (WGS) entry which is preliminary data.</text>
</comment>
<dbReference type="NCBIfam" id="NF004996">
    <property type="entry name" value="PRK06381.1"/>
    <property type="match status" value="1"/>
</dbReference>
<dbReference type="SUPFAM" id="SSF53686">
    <property type="entry name" value="Tryptophan synthase beta subunit-like PLP-dependent enzymes"/>
    <property type="match status" value="1"/>
</dbReference>
<dbReference type="AlphaFoldDB" id="A0A7C1GAZ9"/>
<accession>A0A7C1GAZ9</accession>
<keyword evidence="2" id="KW-0663">Pyridoxal phosphate</keyword>
<dbReference type="InterPro" id="IPR036052">
    <property type="entry name" value="TrpB-like_PALP_sf"/>
</dbReference>
<feature type="domain" description="Tryptophan synthase beta chain-like PALP" evidence="4">
    <location>
        <begin position="14"/>
        <end position="317"/>
    </location>
</feature>
<dbReference type="GO" id="GO:0006567">
    <property type="term" value="P:L-threonine catabolic process"/>
    <property type="evidence" value="ECO:0007669"/>
    <property type="project" value="TreeGrafter"/>
</dbReference>
<organism evidence="5">
    <name type="scientific">Thermofilum adornatum</name>
    <dbReference type="NCBI Taxonomy" id="1365176"/>
    <lineage>
        <taxon>Archaea</taxon>
        <taxon>Thermoproteota</taxon>
        <taxon>Thermoprotei</taxon>
        <taxon>Thermofilales</taxon>
        <taxon>Thermofilaceae</taxon>
        <taxon>Thermofilum</taxon>
    </lineage>
</organism>
<evidence type="ECO:0000256" key="2">
    <source>
        <dbReference type="ARBA" id="ARBA00022898"/>
    </source>
</evidence>
<evidence type="ECO:0000256" key="1">
    <source>
        <dbReference type="ARBA" id="ARBA00001933"/>
    </source>
</evidence>
<evidence type="ECO:0000256" key="3">
    <source>
        <dbReference type="ARBA" id="ARBA00023239"/>
    </source>
</evidence>
<dbReference type="InterPro" id="IPR050147">
    <property type="entry name" value="Ser/Thr_Dehydratase"/>
</dbReference>